<dbReference type="AlphaFoldDB" id="A0A0J7IW59"/>
<keyword evidence="3" id="KW-0808">Transferase</keyword>
<evidence type="ECO:0000259" key="6">
    <source>
        <dbReference type="Pfam" id="PF07669"/>
    </source>
</evidence>
<dbReference type="InterPro" id="IPR029063">
    <property type="entry name" value="SAM-dependent_MTases_sf"/>
</dbReference>
<dbReference type="GO" id="GO:0032259">
    <property type="term" value="P:methylation"/>
    <property type="evidence" value="ECO:0007669"/>
    <property type="project" value="UniProtKB-KW"/>
</dbReference>
<dbReference type="PATRIC" id="fig|1304281.5.peg.3144"/>
<dbReference type="PANTHER" id="PTHR33841:SF1">
    <property type="entry name" value="DNA METHYLTRANSFERASE A"/>
    <property type="match status" value="1"/>
</dbReference>
<dbReference type="GO" id="GO:0003676">
    <property type="term" value="F:nucleic acid binding"/>
    <property type="evidence" value="ECO:0007669"/>
    <property type="project" value="InterPro"/>
</dbReference>
<evidence type="ECO:0000256" key="4">
    <source>
        <dbReference type="ARBA" id="ARBA00022691"/>
    </source>
</evidence>
<dbReference type="RefSeq" id="WP_048500763.1">
    <property type="nucleotide sequence ID" value="NZ_LFNG01000043.1"/>
</dbReference>
<sequence>MSSEIRKQRLKELIAQYNQFKEQGRLDLTSEETIRTWLNDLLTIFGWDVRDTSQILQEKVLSKAEKERLIEIGSRNTRPDYTFKVAKQKLTFLDAKDITVNIESDADAAFQIKSYGWSILAPCAFISNFEQLAIYDCTYTPEQGQAPNIGRLYFTINDYVENFEILDEHLLKENIYKGKLNEIYSATLRDNRYLEKISPDLKFAQQLSDFRLLLAGDILRNNAAYIQNNSANLSYIVQVIINRILFIRVCEARKVEEDGLLLSYRENGFWDSFKNSSYFEFYEHYDGPLFERINSIHNLTISNVVFDNLLQHLYYPSPYRFDVIPTKLLSDIYEIFLSKKILIENEEVRDEIKSEYLKTRGAVSTPQYIVQEIVKRTIPKRKLLAEGIENLLSNRVLDIACGSGVFAIEAYDYLEDIFKELYISSPNPDFTQFFIQNDTNFFLNLKGKKAILDNCIFGVDIDAEAVEVAKMSLSLKVIDSSEHPESYNEIGLFGSKILNGIGNNIRCGNSLVESDILEIFPALADNEEELLKTNVFDWNSEFNEIFEQKGGFDYIIGNPPYVEVKNYNADLPFMHAYIKDKFSSSKNGKVDLAIPFIEKSIDLLNEQGRLGFIVQKRFFKTDYGKKIRNIISSSRLLSSVVDFETTSIFKGRITYVSLLVLDKSAPENFSFKLFKDNIEALPSELRELNTPDVSPENYIFLPSTAITENPWSFDDSELIAIKTNLLANIGTLGDYANVRVGIQALWNEAYHIRPIQVENGIITGKSHLENNFQIELDACCALLPNENFYPYRDDIPETYCIFPYRVEDGIAYEIPFSEFYDQYPLAGEYLNRNEERIKQNVETYPEERWHVYTRANNIARNFPKVYIPMTALDTFAAITFSERHYCDNANVNYVELPEINEVNLYALASIINSTVYSVLARSIANPQSNGYFKFNKQFLEPVPFPGENFREREDLKTQLFEISRRIEGLQVRYKSSSPNQKRGISALLQRQWDLLDDVCYQLYGLNDDERAFFNERSRNIDRIEILNNN</sequence>
<dbReference type="PROSITE" id="PS00092">
    <property type="entry name" value="N6_MTASE"/>
    <property type="match status" value="1"/>
</dbReference>
<dbReference type="GO" id="GO:0006304">
    <property type="term" value="P:DNA modification"/>
    <property type="evidence" value="ECO:0007669"/>
    <property type="project" value="InterPro"/>
</dbReference>
<dbReference type="SUPFAM" id="SSF53335">
    <property type="entry name" value="S-adenosyl-L-methionine-dependent methyltransferases"/>
    <property type="match status" value="1"/>
</dbReference>
<dbReference type="PRINTS" id="PR00507">
    <property type="entry name" value="N12N6MTFRASE"/>
</dbReference>
<protein>
    <recommendedName>
        <fullName evidence="1">site-specific DNA-methyltransferase (adenine-specific)</fullName>
        <ecNumber evidence="1">2.1.1.72</ecNumber>
    </recommendedName>
</protein>
<evidence type="ECO:0000313" key="7">
    <source>
        <dbReference type="EMBL" id="KMQ70046.1"/>
    </source>
</evidence>
<dbReference type="EC" id="2.1.1.72" evidence="1"/>
<dbReference type="InterPro" id="IPR050953">
    <property type="entry name" value="N4_N6_ade-DNA_methylase"/>
</dbReference>
<keyword evidence="8" id="KW-1185">Reference proteome</keyword>
<dbReference type="STRING" id="1304281.ACM44_14440"/>
<comment type="caution">
    <text evidence="7">The sequence shown here is derived from an EMBL/GenBank/DDBJ whole genome shotgun (WGS) entry which is preliminary data.</text>
</comment>
<dbReference type="OrthoDB" id="32195at2"/>
<dbReference type="Proteomes" id="UP000035900">
    <property type="component" value="Unassembled WGS sequence"/>
</dbReference>
<dbReference type="InterPro" id="IPR011639">
    <property type="entry name" value="MethylTrfase_TaqI-like_dom"/>
</dbReference>
<evidence type="ECO:0000256" key="3">
    <source>
        <dbReference type="ARBA" id="ARBA00022679"/>
    </source>
</evidence>
<gene>
    <name evidence="7" type="ORF">ACM44_14440</name>
</gene>
<evidence type="ECO:0000313" key="8">
    <source>
        <dbReference type="Proteomes" id="UP000035900"/>
    </source>
</evidence>
<name>A0A0J7IW59_9FLAO</name>
<organism evidence="7 8">
    <name type="scientific">Chryseobacterium koreense CCUG 49689</name>
    <dbReference type="NCBI Taxonomy" id="1304281"/>
    <lineage>
        <taxon>Bacteria</taxon>
        <taxon>Pseudomonadati</taxon>
        <taxon>Bacteroidota</taxon>
        <taxon>Flavobacteriia</taxon>
        <taxon>Flavobacteriales</taxon>
        <taxon>Weeksellaceae</taxon>
        <taxon>Chryseobacterium group</taxon>
        <taxon>Chryseobacterium</taxon>
    </lineage>
</organism>
<feature type="domain" description="Type II methyltransferase M.TaqI-like" evidence="6">
    <location>
        <begin position="454"/>
        <end position="649"/>
    </location>
</feature>
<evidence type="ECO:0000256" key="1">
    <source>
        <dbReference type="ARBA" id="ARBA00011900"/>
    </source>
</evidence>
<dbReference type="Gene3D" id="3.40.50.150">
    <property type="entry name" value="Vaccinia Virus protein VP39"/>
    <property type="match status" value="1"/>
</dbReference>
<dbReference type="InterPro" id="IPR002052">
    <property type="entry name" value="DNA_methylase_N6_adenine_CS"/>
</dbReference>
<keyword evidence="2" id="KW-0489">Methyltransferase</keyword>
<comment type="catalytic activity">
    <reaction evidence="5">
        <text>a 2'-deoxyadenosine in DNA + S-adenosyl-L-methionine = an N(6)-methyl-2'-deoxyadenosine in DNA + S-adenosyl-L-homocysteine + H(+)</text>
        <dbReference type="Rhea" id="RHEA:15197"/>
        <dbReference type="Rhea" id="RHEA-COMP:12418"/>
        <dbReference type="Rhea" id="RHEA-COMP:12419"/>
        <dbReference type="ChEBI" id="CHEBI:15378"/>
        <dbReference type="ChEBI" id="CHEBI:57856"/>
        <dbReference type="ChEBI" id="CHEBI:59789"/>
        <dbReference type="ChEBI" id="CHEBI:90615"/>
        <dbReference type="ChEBI" id="CHEBI:90616"/>
        <dbReference type="EC" id="2.1.1.72"/>
    </reaction>
</comment>
<evidence type="ECO:0000256" key="5">
    <source>
        <dbReference type="ARBA" id="ARBA00047942"/>
    </source>
</evidence>
<evidence type="ECO:0000256" key="2">
    <source>
        <dbReference type="ARBA" id="ARBA00022603"/>
    </source>
</evidence>
<dbReference type="GO" id="GO:0009007">
    <property type="term" value="F:site-specific DNA-methyltransferase (adenine-specific) activity"/>
    <property type="evidence" value="ECO:0007669"/>
    <property type="project" value="UniProtKB-EC"/>
</dbReference>
<dbReference type="PANTHER" id="PTHR33841">
    <property type="entry name" value="DNA METHYLTRANSFERASE YEEA-RELATED"/>
    <property type="match status" value="1"/>
</dbReference>
<dbReference type="Pfam" id="PF07669">
    <property type="entry name" value="Eco57I"/>
    <property type="match status" value="1"/>
</dbReference>
<dbReference type="EMBL" id="LFNG01000043">
    <property type="protein sequence ID" value="KMQ70046.1"/>
    <property type="molecule type" value="Genomic_DNA"/>
</dbReference>
<accession>A0A0J7IW59</accession>
<proteinExistence type="predicted"/>
<reference evidence="7 8" key="1">
    <citation type="journal article" date="2004" name="Int. J. Syst. Evol. Microbiol.">
        <title>Kaistella koreensis gen. nov., sp. nov., a novel member of the Chryseobacterium-Bergeyella-Riemerella branch.</title>
        <authorList>
            <person name="Kim M.K."/>
            <person name="Im W.T."/>
            <person name="Shin Y.K."/>
            <person name="Lim J.H."/>
            <person name="Kim S.H."/>
            <person name="Lee B.C."/>
            <person name="Park M.Y."/>
            <person name="Lee K.Y."/>
            <person name="Lee S.T."/>
        </authorList>
    </citation>
    <scope>NUCLEOTIDE SEQUENCE [LARGE SCALE GENOMIC DNA]</scope>
    <source>
        <strain evidence="7 8">CCUG 49689</strain>
    </source>
</reference>
<keyword evidence="4" id="KW-0949">S-adenosyl-L-methionine</keyword>